<dbReference type="EMBL" id="LVWI01000003">
    <property type="protein sequence ID" value="OKP90458.1"/>
    <property type="molecule type" value="Genomic_DNA"/>
</dbReference>
<reference evidence="3 4" key="1">
    <citation type="submission" date="2016-03" db="EMBL/GenBank/DDBJ databases">
        <authorList>
            <person name="Sant'Anna F.H."/>
            <person name="Ambrosini A."/>
            <person name="Souza R."/>
            <person name="Bach E."/>
            <person name="Fernandes G."/>
            <person name="Balsanelli E."/>
            <person name="Baura V.A."/>
            <person name="Souza E.M."/>
            <person name="Passaglia L."/>
        </authorList>
    </citation>
    <scope>NUCLEOTIDE SEQUENCE [LARGE SCALE GENOMIC DNA]</scope>
    <source>
        <strain evidence="3 4">P26E</strain>
    </source>
</reference>
<dbReference type="Gene3D" id="3.30.300.30">
    <property type="match status" value="1"/>
</dbReference>
<evidence type="ECO:0000259" key="2">
    <source>
        <dbReference type="Pfam" id="PF00501"/>
    </source>
</evidence>
<dbReference type="Proteomes" id="UP000186058">
    <property type="component" value="Unassembled WGS sequence"/>
</dbReference>
<dbReference type="InterPro" id="IPR042099">
    <property type="entry name" value="ANL_N_sf"/>
</dbReference>
<evidence type="ECO:0000313" key="4">
    <source>
        <dbReference type="Proteomes" id="UP000186058"/>
    </source>
</evidence>
<feature type="domain" description="AMP-dependent synthetase/ligase" evidence="2">
    <location>
        <begin position="29"/>
        <end position="409"/>
    </location>
</feature>
<evidence type="ECO:0000256" key="1">
    <source>
        <dbReference type="ARBA" id="ARBA00024484"/>
    </source>
</evidence>
<accession>A0ABX3EW84</accession>
<comment type="caution">
    <text evidence="3">The sequence shown here is derived from an EMBL/GenBank/DDBJ whole genome shotgun (WGS) entry which is preliminary data.</text>
</comment>
<dbReference type="PANTHER" id="PTHR43272:SF52">
    <property type="entry name" value="AMP-DEPENDENT SYNTHETASE_LIGASE DOMAIN-CONTAINING PROTEIN"/>
    <property type="match status" value="1"/>
</dbReference>
<dbReference type="SUPFAM" id="SSF56801">
    <property type="entry name" value="Acetyl-CoA synthetase-like"/>
    <property type="match status" value="1"/>
</dbReference>
<dbReference type="InterPro" id="IPR020845">
    <property type="entry name" value="AMP-binding_CS"/>
</dbReference>
<organism evidence="3 4">
    <name type="scientific">Paenibacillus helianthi</name>
    <dbReference type="NCBI Taxonomy" id="1349432"/>
    <lineage>
        <taxon>Bacteria</taxon>
        <taxon>Bacillati</taxon>
        <taxon>Bacillota</taxon>
        <taxon>Bacilli</taxon>
        <taxon>Bacillales</taxon>
        <taxon>Paenibacillaceae</taxon>
        <taxon>Paenibacillus</taxon>
    </lineage>
</organism>
<dbReference type="InterPro" id="IPR000873">
    <property type="entry name" value="AMP-dep_synth/lig_dom"/>
</dbReference>
<protein>
    <submittedName>
        <fullName evidence="3">AMP-dependent synthetase</fullName>
    </submittedName>
</protein>
<keyword evidence="4" id="KW-1185">Reference proteome</keyword>
<dbReference type="InterPro" id="IPR045851">
    <property type="entry name" value="AMP-bd_C_sf"/>
</dbReference>
<dbReference type="Gene3D" id="3.40.50.12780">
    <property type="entry name" value="N-terminal domain of ligase-like"/>
    <property type="match status" value="1"/>
</dbReference>
<dbReference type="RefSeq" id="WP_074106824.1">
    <property type="nucleotide sequence ID" value="NZ_LVWI01000003.1"/>
</dbReference>
<dbReference type="PANTHER" id="PTHR43272">
    <property type="entry name" value="LONG-CHAIN-FATTY-ACID--COA LIGASE"/>
    <property type="match status" value="1"/>
</dbReference>
<evidence type="ECO:0000313" key="3">
    <source>
        <dbReference type="EMBL" id="OKP90458.1"/>
    </source>
</evidence>
<gene>
    <name evidence="3" type="ORF">A3844_05345</name>
</gene>
<comment type="catalytic activity">
    <reaction evidence="1">
        <text>a long-chain fatty acid + ATP + CoA = a long-chain fatty acyl-CoA + AMP + diphosphate</text>
        <dbReference type="Rhea" id="RHEA:15421"/>
        <dbReference type="ChEBI" id="CHEBI:30616"/>
        <dbReference type="ChEBI" id="CHEBI:33019"/>
        <dbReference type="ChEBI" id="CHEBI:57287"/>
        <dbReference type="ChEBI" id="CHEBI:57560"/>
        <dbReference type="ChEBI" id="CHEBI:83139"/>
        <dbReference type="ChEBI" id="CHEBI:456215"/>
        <dbReference type="EC" id="6.2.1.3"/>
    </reaction>
    <physiologicalReaction direction="left-to-right" evidence="1">
        <dbReference type="Rhea" id="RHEA:15422"/>
    </physiologicalReaction>
</comment>
<proteinExistence type="predicted"/>
<sequence length="559" mass="61925">MGISSMNANSDLYIVPKFSNFRDLLNYSAGQYANQNAFQIKKENGTYRIITYKDLIEQYYSLCAEFIRRDLLGKRIAVIGNNSYGWVLSYLCAATVGVAVPIDKELCAEEIQDFCEAAECSIICADNATREKLIQVDSSFLQYSHRDIENFRVSCSEHEKRYIDSIALPIDEMRVLIFTSGTTGNAKGVCLSQNNICANIYQTTRIVQIKPGEKTISVLPLHHTYECTLNCLLQLSRGACISYCDGLTKIAQNIQEYRPSVMVVVPALLKMMSKRIRLSVAKECPEKYRALFQEKSLAQALAEVPFFIRKIIRAKVRKTLGGKLRLVIVGAAELDTSLVDDFSALGIRALQGYGLTECAPLLAGNSDFFLDPASTGCAIPGVILKILSPNETGVGEVAVKGENVMLGYYQDEAATCAAMQEGFFLTGDLGCIDDKGALFIKGRIKNVIVTSNGKNIYPEEMETRLGEAECISESLVLEGKGPDGESCVKAKVLPNIEFIKEKLGHFPSFEEIQLYVKSAINELNSKLPSYKRIHIIVILEQGLERTTTQKIKRYGVNLA</sequence>
<name>A0ABX3EW84_9BACL</name>
<dbReference type="Pfam" id="PF00501">
    <property type="entry name" value="AMP-binding"/>
    <property type="match status" value="1"/>
</dbReference>
<dbReference type="PROSITE" id="PS00455">
    <property type="entry name" value="AMP_BINDING"/>
    <property type="match status" value="1"/>
</dbReference>